<dbReference type="RefSeq" id="WP_200237510.1">
    <property type="nucleotide sequence ID" value="NZ_NRRY01000002.1"/>
</dbReference>
<gene>
    <name evidence="1" type="ORF">CKO42_01780</name>
</gene>
<evidence type="ECO:0000313" key="2">
    <source>
        <dbReference type="Proteomes" id="UP001138768"/>
    </source>
</evidence>
<dbReference type="EMBL" id="NRRY01000002">
    <property type="protein sequence ID" value="MBK1617199.1"/>
    <property type="molecule type" value="Genomic_DNA"/>
</dbReference>
<dbReference type="Proteomes" id="UP001138768">
    <property type="component" value="Unassembled WGS sequence"/>
</dbReference>
<reference evidence="1 2" key="1">
    <citation type="journal article" date="2020" name="Microorganisms">
        <title>Osmotic Adaptation and Compatible Solute Biosynthesis of Phototrophic Bacteria as Revealed from Genome Analyses.</title>
        <authorList>
            <person name="Imhoff J.F."/>
            <person name="Rahn T."/>
            <person name="Kunzel S."/>
            <person name="Keller A."/>
            <person name="Neulinger S.C."/>
        </authorList>
    </citation>
    <scope>NUCLEOTIDE SEQUENCE [LARGE SCALE GENOMIC DNA]</scope>
    <source>
        <strain evidence="1 2">DSM 25653</strain>
    </source>
</reference>
<accession>A0A9X0W573</accession>
<organism evidence="1 2">
    <name type="scientific">Lamprobacter modestohalophilus</name>
    <dbReference type="NCBI Taxonomy" id="1064514"/>
    <lineage>
        <taxon>Bacteria</taxon>
        <taxon>Pseudomonadati</taxon>
        <taxon>Pseudomonadota</taxon>
        <taxon>Gammaproteobacteria</taxon>
        <taxon>Chromatiales</taxon>
        <taxon>Chromatiaceae</taxon>
        <taxon>Lamprobacter</taxon>
    </lineage>
</organism>
<dbReference type="AlphaFoldDB" id="A0A9X0W573"/>
<comment type="caution">
    <text evidence="1">The sequence shown here is derived from an EMBL/GenBank/DDBJ whole genome shotgun (WGS) entry which is preliminary data.</text>
</comment>
<evidence type="ECO:0000313" key="1">
    <source>
        <dbReference type="EMBL" id="MBK1617199.1"/>
    </source>
</evidence>
<proteinExistence type="predicted"/>
<name>A0A9X0W573_9GAMM</name>
<protein>
    <submittedName>
        <fullName evidence="1">Uncharacterized protein</fullName>
    </submittedName>
</protein>
<keyword evidence="2" id="KW-1185">Reference proteome</keyword>
<sequence>MFDEQEQVIRYKWDSWTGSGYRLRYDAADQAHSYHVEDCSNHVVMDDYGCSDLDEALLVLNRFFSIDESAERNRIAKWLPNQRLQ</sequence>